<accession>A0AAW7DGJ8</accession>
<dbReference type="RefSeq" id="WP_286485317.1">
    <property type="nucleotide sequence ID" value="NZ_JACALR010000002.1"/>
</dbReference>
<dbReference type="Proteomes" id="UP001173578">
    <property type="component" value="Unassembled WGS sequence"/>
</dbReference>
<name>A0AAW7DGJ8_9FLAO</name>
<proteinExistence type="predicted"/>
<sequence length="232" mass="26068">MTDIDFKQLTKEQKKQLAADLAAEKQAEKEKRALDLKALEDIAQEQLPKAFEQLQKASQALADAKLFVYTSFSDYLKLKVETLGIGSSQKSHTISLPDAKLILGYRVTDGYDDNANYGLALVHKFLASLAKDEDSAKTMKLVNRLLQKNAKGDLDSKKVLELSQHASEEYPDTEFTEGMQLIQKAYKPKMSKWFVEAMTIDGQGVERTVPLNMTSVDLPKDFDLSFLLPKDE</sequence>
<organism evidence="1 2">
    <name type="scientific">Empedobacter falsenii</name>
    <dbReference type="NCBI Taxonomy" id="343874"/>
    <lineage>
        <taxon>Bacteria</taxon>
        <taxon>Pseudomonadati</taxon>
        <taxon>Bacteroidota</taxon>
        <taxon>Flavobacteriia</taxon>
        <taxon>Flavobacteriales</taxon>
        <taxon>Weeksellaceae</taxon>
        <taxon>Empedobacter</taxon>
    </lineage>
</organism>
<gene>
    <name evidence="1" type="ORF">HX095_05345</name>
</gene>
<dbReference type="EMBL" id="JACALR010000002">
    <property type="protein sequence ID" value="MDM1550633.1"/>
    <property type="molecule type" value="Genomic_DNA"/>
</dbReference>
<dbReference type="Pfam" id="PF11363">
    <property type="entry name" value="DUF3164"/>
    <property type="match status" value="1"/>
</dbReference>
<comment type="caution">
    <text evidence="1">The sequence shown here is derived from an EMBL/GenBank/DDBJ whole genome shotgun (WGS) entry which is preliminary data.</text>
</comment>
<dbReference type="AlphaFoldDB" id="A0AAW7DGJ8"/>
<dbReference type="InterPro" id="IPR021505">
    <property type="entry name" value="Phage_B3_Orf6"/>
</dbReference>
<evidence type="ECO:0000313" key="1">
    <source>
        <dbReference type="EMBL" id="MDM1550633.1"/>
    </source>
</evidence>
<reference evidence="1" key="1">
    <citation type="submission" date="2020-06" db="EMBL/GenBank/DDBJ databases">
        <authorList>
            <person name="Dong N."/>
        </authorList>
    </citation>
    <scope>NUCLEOTIDE SEQUENCE</scope>
    <source>
        <strain evidence="1">210</strain>
    </source>
</reference>
<protein>
    <submittedName>
        <fullName evidence="1">DUF3164 family protein</fullName>
    </submittedName>
</protein>
<reference evidence="1" key="2">
    <citation type="journal article" date="2022" name="Sci. Total Environ.">
        <title>Prevalence, transmission, and molecular epidemiology of tet(X)-positive bacteria among humans, animals, and environmental niches in China: An epidemiological, and genomic-based study.</title>
        <authorList>
            <person name="Dong N."/>
            <person name="Zeng Y."/>
            <person name="Cai C."/>
            <person name="Sun C."/>
            <person name="Lu J."/>
            <person name="Liu C."/>
            <person name="Zhou H."/>
            <person name="Sun Q."/>
            <person name="Shu L."/>
            <person name="Wang H."/>
            <person name="Wang Y."/>
            <person name="Wang S."/>
            <person name="Wu C."/>
            <person name="Chan E.W."/>
            <person name="Chen G."/>
            <person name="Shen Z."/>
            <person name="Chen S."/>
            <person name="Zhang R."/>
        </authorList>
    </citation>
    <scope>NUCLEOTIDE SEQUENCE</scope>
    <source>
        <strain evidence="1">210</strain>
    </source>
</reference>
<evidence type="ECO:0000313" key="2">
    <source>
        <dbReference type="Proteomes" id="UP001173578"/>
    </source>
</evidence>